<accession>A0ABV4NPN9</accession>
<reference evidence="2 3" key="1">
    <citation type="submission" date="2024-08" db="EMBL/GenBank/DDBJ databases">
        <authorList>
            <person name="Ishaq N."/>
        </authorList>
    </citation>
    <scope>NUCLEOTIDE SEQUENCE [LARGE SCALE GENOMIC DNA]</scope>
    <source>
        <strain evidence="2 3">JCM 30400</strain>
    </source>
</reference>
<dbReference type="RefSeq" id="WP_371843956.1">
    <property type="nucleotide sequence ID" value="NZ_JBGMEL010000012.1"/>
</dbReference>
<name>A0ABV4NPN9_9GAMM</name>
<gene>
    <name evidence="2" type="ORF">ACCI51_13155</name>
</gene>
<comment type="caution">
    <text evidence="2">The sequence shown here is derived from an EMBL/GenBank/DDBJ whole genome shotgun (WGS) entry which is preliminary data.</text>
</comment>
<evidence type="ECO:0000313" key="2">
    <source>
        <dbReference type="EMBL" id="MFA0791499.1"/>
    </source>
</evidence>
<protein>
    <recommendedName>
        <fullName evidence="1">DUF6630 domain-containing protein</fullName>
    </recommendedName>
</protein>
<evidence type="ECO:0000313" key="3">
    <source>
        <dbReference type="Proteomes" id="UP001569414"/>
    </source>
</evidence>
<sequence length="199" mass="22499">MKLLIIIGIFLASYVLYSSMKKAGKPTHPLSSLVSLISNSSEKVSTDINLYLNSPESFLKKYELELRERDIESVDEMSDSVVVVEILLKNKFLIYVDGAHEPNDALLQLNILSKEKLQTADSYNEIMDSYRSSKYGIATFLQDGEWPSLFKCANEAGFKLLAIDEDSDSLPLILVPLEKSQEILKAFREARLKTYFSSK</sequence>
<organism evidence="2 3">
    <name type="scientific">Microbulbifer echini</name>
    <dbReference type="NCBI Taxonomy" id="1529067"/>
    <lineage>
        <taxon>Bacteria</taxon>
        <taxon>Pseudomonadati</taxon>
        <taxon>Pseudomonadota</taxon>
        <taxon>Gammaproteobacteria</taxon>
        <taxon>Cellvibrionales</taxon>
        <taxon>Microbulbiferaceae</taxon>
        <taxon>Microbulbifer</taxon>
    </lineage>
</organism>
<dbReference type="InterPro" id="IPR046582">
    <property type="entry name" value="DUF6630"/>
</dbReference>
<dbReference type="Pfam" id="PF20335">
    <property type="entry name" value="DUF6630"/>
    <property type="match status" value="1"/>
</dbReference>
<keyword evidence="3" id="KW-1185">Reference proteome</keyword>
<dbReference type="EMBL" id="JBGMEL010000012">
    <property type="protein sequence ID" value="MFA0791499.1"/>
    <property type="molecule type" value="Genomic_DNA"/>
</dbReference>
<feature type="domain" description="DUF6630" evidence="1">
    <location>
        <begin position="31"/>
        <end position="194"/>
    </location>
</feature>
<evidence type="ECO:0000259" key="1">
    <source>
        <dbReference type="Pfam" id="PF20335"/>
    </source>
</evidence>
<dbReference type="Proteomes" id="UP001569414">
    <property type="component" value="Unassembled WGS sequence"/>
</dbReference>
<proteinExistence type="predicted"/>